<dbReference type="InterPro" id="IPR005467">
    <property type="entry name" value="His_kinase_dom"/>
</dbReference>
<keyword evidence="8" id="KW-0902">Two-component regulatory system</keyword>
<evidence type="ECO:0000256" key="1">
    <source>
        <dbReference type="ARBA" id="ARBA00000085"/>
    </source>
</evidence>
<keyword evidence="14" id="KW-1185">Reference proteome</keyword>
<keyword evidence="10" id="KW-0472">Membrane</keyword>
<evidence type="ECO:0000256" key="9">
    <source>
        <dbReference type="PROSITE-ProRule" id="PRU00169"/>
    </source>
</evidence>
<dbReference type="CDD" id="cd00082">
    <property type="entry name" value="HisKA"/>
    <property type="match status" value="1"/>
</dbReference>
<comment type="caution">
    <text evidence="13">The sequence shown here is derived from an EMBL/GenBank/DDBJ whole genome shotgun (WGS) entry which is preliminary data.</text>
</comment>
<dbReference type="Pfam" id="PF13188">
    <property type="entry name" value="PAS_8"/>
    <property type="match status" value="1"/>
</dbReference>
<accession>A0A426V6L0</accession>
<dbReference type="PANTHER" id="PTHR45339">
    <property type="entry name" value="HYBRID SIGNAL TRANSDUCTION HISTIDINE KINASE J"/>
    <property type="match status" value="1"/>
</dbReference>
<reference evidence="13 14" key="1">
    <citation type="submission" date="2018-12" db="EMBL/GenBank/DDBJ databases">
        <title>The whole draft genome of Aquabacterium sp. SJQ9.</title>
        <authorList>
            <person name="Sun L."/>
            <person name="Gao X."/>
            <person name="Chen W."/>
            <person name="Huang K."/>
        </authorList>
    </citation>
    <scope>NUCLEOTIDE SEQUENCE [LARGE SCALE GENOMIC DNA]</scope>
    <source>
        <strain evidence="13 14">SJQ9</strain>
    </source>
</reference>
<evidence type="ECO:0000256" key="7">
    <source>
        <dbReference type="ARBA" id="ARBA00022840"/>
    </source>
</evidence>
<dbReference type="GO" id="GO:0000155">
    <property type="term" value="F:phosphorelay sensor kinase activity"/>
    <property type="evidence" value="ECO:0007669"/>
    <property type="project" value="InterPro"/>
</dbReference>
<dbReference type="InterPro" id="IPR011006">
    <property type="entry name" value="CheY-like_superfamily"/>
</dbReference>
<dbReference type="Pfam" id="PF02518">
    <property type="entry name" value="HATPase_c"/>
    <property type="match status" value="1"/>
</dbReference>
<dbReference type="PANTHER" id="PTHR45339:SF5">
    <property type="entry name" value="HISTIDINE KINASE"/>
    <property type="match status" value="1"/>
</dbReference>
<feature type="transmembrane region" description="Helical" evidence="10">
    <location>
        <begin position="31"/>
        <end position="50"/>
    </location>
</feature>
<dbReference type="InterPro" id="IPR003661">
    <property type="entry name" value="HisK_dim/P_dom"/>
</dbReference>
<dbReference type="Pfam" id="PF00512">
    <property type="entry name" value="HisKA"/>
    <property type="match status" value="1"/>
</dbReference>
<feature type="modified residue" description="4-aspartylphosphate" evidence="9">
    <location>
        <position position="929"/>
    </location>
</feature>
<dbReference type="InterPro" id="IPR001789">
    <property type="entry name" value="Sig_transdc_resp-reg_receiver"/>
</dbReference>
<keyword evidence="7" id="KW-0067">ATP-binding</keyword>
<evidence type="ECO:0000259" key="12">
    <source>
        <dbReference type="PROSITE" id="PS50110"/>
    </source>
</evidence>
<dbReference type="InterPro" id="IPR003594">
    <property type="entry name" value="HATPase_dom"/>
</dbReference>
<dbReference type="Gene3D" id="1.10.287.130">
    <property type="match status" value="1"/>
</dbReference>
<dbReference type="SUPFAM" id="SSF55785">
    <property type="entry name" value="PYP-like sensor domain (PAS domain)"/>
    <property type="match status" value="1"/>
</dbReference>
<evidence type="ECO:0000256" key="10">
    <source>
        <dbReference type="SAM" id="Phobius"/>
    </source>
</evidence>
<evidence type="ECO:0000313" key="13">
    <source>
        <dbReference type="EMBL" id="RRS02546.1"/>
    </source>
</evidence>
<dbReference type="SMART" id="SM00387">
    <property type="entry name" value="HATPase_c"/>
    <property type="match status" value="1"/>
</dbReference>
<dbReference type="PROSITE" id="PS50110">
    <property type="entry name" value="RESPONSE_REGULATORY"/>
    <property type="match status" value="2"/>
</dbReference>
<dbReference type="SMART" id="SM00448">
    <property type="entry name" value="REC"/>
    <property type="match status" value="2"/>
</dbReference>
<keyword evidence="4" id="KW-0808">Transferase</keyword>
<keyword evidence="10" id="KW-0812">Transmembrane</keyword>
<dbReference type="Gene3D" id="3.30.450.20">
    <property type="entry name" value="PAS domain"/>
    <property type="match status" value="2"/>
</dbReference>
<dbReference type="SUPFAM" id="SSF52172">
    <property type="entry name" value="CheY-like"/>
    <property type="match status" value="2"/>
</dbReference>
<evidence type="ECO:0000259" key="11">
    <source>
        <dbReference type="PROSITE" id="PS50109"/>
    </source>
</evidence>
<proteinExistence type="predicted"/>
<evidence type="ECO:0000256" key="8">
    <source>
        <dbReference type="ARBA" id="ARBA00023012"/>
    </source>
</evidence>
<dbReference type="Pfam" id="PF00072">
    <property type="entry name" value="Response_reg"/>
    <property type="match status" value="2"/>
</dbReference>
<feature type="domain" description="Response regulatory" evidence="12">
    <location>
        <begin position="1031"/>
        <end position="1148"/>
    </location>
</feature>
<dbReference type="InterPro" id="IPR036097">
    <property type="entry name" value="HisK_dim/P_sf"/>
</dbReference>
<protein>
    <recommendedName>
        <fullName evidence="2">histidine kinase</fullName>
        <ecNumber evidence="2">2.7.13.3</ecNumber>
    </recommendedName>
</protein>
<evidence type="ECO:0000256" key="2">
    <source>
        <dbReference type="ARBA" id="ARBA00012438"/>
    </source>
</evidence>
<feature type="domain" description="Histidine kinase" evidence="11">
    <location>
        <begin position="639"/>
        <end position="860"/>
    </location>
</feature>
<comment type="catalytic activity">
    <reaction evidence="1">
        <text>ATP + protein L-histidine = ADP + protein N-phospho-L-histidine.</text>
        <dbReference type="EC" id="2.7.13.3"/>
    </reaction>
</comment>
<dbReference type="EC" id="2.7.13.3" evidence="2"/>
<dbReference type="GO" id="GO:0005524">
    <property type="term" value="F:ATP binding"/>
    <property type="evidence" value="ECO:0007669"/>
    <property type="project" value="UniProtKB-KW"/>
</dbReference>
<dbReference type="SMART" id="SM00388">
    <property type="entry name" value="HisKA"/>
    <property type="match status" value="1"/>
</dbReference>
<dbReference type="FunFam" id="1.10.287.130:FF:000002">
    <property type="entry name" value="Two-component osmosensing histidine kinase"/>
    <property type="match status" value="1"/>
</dbReference>
<gene>
    <name evidence="13" type="ORF">EIP75_20250</name>
</gene>
<dbReference type="InterPro" id="IPR035965">
    <property type="entry name" value="PAS-like_dom_sf"/>
</dbReference>
<dbReference type="SUPFAM" id="SSF55874">
    <property type="entry name" value="ATPase domain of HSP90 chaperone/DNA topoisomerase II/histidine kinase"/>
    <property type="match status" value="1"/>
</dbReference>
<dbReference type="Gene3D" id="3.40.50.2300">
    <property type="match status" value="2"/>
</dbReference>
<dbReference type="Gene3D" id="3.30.565.10">
    <property type="entry name" value="Histidine kinase-like ATPase, C-terminal domain"/>
    <property type="match status" value="1"/>
</dbReference>
<keyword evidence="6" id="KW-0418">Kinase</keyword>
<dbReference type="InterPro" id="IPR000014">
    <property type="entry name" value="PAS"/>
</dbReference>
<sequence length="1168" mass="128530">MRSPAPSTGRVSAMHKDAESIAPALSRRQRLLWSLAAGWTVAVLGTTWLVDRQRMSQYLTEVVIDAQMRVDMLRDSVEINFLQIAALAQVLAEQPGLLSFFHRHGSSAQAAPAQDLPASTRASQRDTLLTQPEVVAMSQQLAELVKDFQIRQAFVMDSRGNVLADSGHADRQHTTIGANFGGRQYVVDAMDQGRGFQFVMGSVSQQPGFNFAAKVADGDTALGALVLKTDMSTLSRIFTDAARRVVMLTDGNGVVVAGNRPEYQLRQIPMQPYPNGREVELTALYRQIPKRLDWAMDTLPLAERSLRMLRIDGHDHVALPHPLPRHPYTAWVLAPLNRTGSIHASSVAGGLAALLAGYMLLWMMWRRLEREGILELAHQDALESTEGLPLTVFRYRVGRDGQGRFSFVGPGVQELFGIELETLLDDPQWLWSRVAPGQTLPPTQATEFTLPGPDHQRWIGIGSTLRPSLKGEQIYDGYWVDRTALRQAEQRFEGLFEQVPVAVMLCHREQGILRCNAATLEMFAAHSFEQLRGRLPWKPPLTPPQQAVGKHSENEALAIIDKVRATAGEPLHTEWHHMRLDGTRFQVAAAVVSLDHETPGLVLGILQDITALRQTEEALHKAQEAAQSTDRAKTAFLANMSHEIRTPMNTIMGMTHLALEDTQPEKHRSYVAKAHQAAKSMLQIVNDILDLSRIEAGQLELECIEFPVQGLIDQLSNVLGLQAEQKGIELLFTAPMDLPTHLLGDPVRVRQILLHLGANAIKHTSEGSVTLGLEVRSRHGYEVELHGWVRDTGEGMTAEQQVRLMQSFNPSPPPDLPPVGGAGLGLTICHQLLERMSGRLWVEGALGRGCTFHFVFSISLPSGPAHAIQVQDNWHGKRILLADDNPDAREVLSKMLAGMGLVVDLVGTGPEALAALERASRPYDWIMLDWKMPGMDGIQCAHEVQAQVKQRFPGTQPCILLVTAFNRDDAIDAARNVRLADVLTKPITPAALADCLRKTLTVRPLSTPAEAPPQSTKPAQEAHPKPLAGTHILLVEDQPLNQEIARELLQLAGATVVCADNGALALTALARNKPFDCVLMDCQMPVMDGYTATRKIRQQSQWQHLPIIAMTASALASDREHALGSGMNDHITKPLDIDQMYQVIGKWVAAAKALQRDASVRMGTGRPA</sequence>
<dbReference type="EMBL" id="RSED01000021">
    <property type="protein sequence ID" value="RRS02546.1"/>
    <property type="molecule type" value="Genomic_DNA"/>
</dbReference>
<keyword evidence="10" id="KW-1133">Transmembrane helix</keyword>
<dbReference type="InterPro" id="IPR036890">
    <property type="entry name" value="HATPase_C_sf"/>
</dbReference>
<keyword evidence="5" id="KW-0547">Nucleotide-binding</keyword>
<organism evidence="13 14">
    <name type="scientific">Aquabacterium soli</name>
    <dbReference type="NCBI Taxonomy" id="2493092"/>
    <lineage>
        <taxon>Bacteria</taxon>
        <taxon>Pseudomonadati</taxon>
        <taxon>Pseudomonadota</taxon>
        <taxon>Betaproteobacteria</taxon>
        <taxon>Burkholderiales</taxon>
        <taxon>Aquabacterium</taxon>
    </lineage>
</organism>
<dbReference type="AlphaFoldDB" id="A0A426V6L0"/>
<dbReference type="PROSITE" id="PS50109">
    <property type="entry name" value="HIS_KIN"/>
    <property type="match status" value="1"/>
</dbReference>
<feature type="domain" description="Response regulatory" evidence="12">
    <location>
        <begin position="878"/>
        <end position="1000"/>
    </location>
</feature>
<name>A0A426V6L0_9BURK</name>
<evidence type="ECO:0000256" key="6">
    <source>
        <dbReference type="ARBA" id="ARBA00022777"/>
    </source>
</evidence>
<dbReference type="CDD" id="cd17546">
    <property type="entry name" value="REC_hyHK_CKI1_RcsC-like"/>
    <property type="match status" value="2"/>
</dbReference>
<feature type="modified residue" description="4-aspartylphosphate" evidence="9">
    <location>
        <position position="1081"/>
    </location>
</feature>
<evidence type="ECO:0000256" key="3">
    <source>
        <dbReference type="ARBA" id="ARBA00022553"/>
    </source>
</evidence>
<evidence type="ECO:0000256" key="4">
    <source>
        <dbReference type="ARBA" id="ARBA00022679"/>
    </source>
</evidence>
<evidence type="ECO:0000313" key="14">
    <source>
        <dbReference type="Proteomes" id="UP000269265"/>
    </source>
</evidence>
<evidence type="ECO:0000256" key="5">
    <source>
        <dbReference type="ARBA" id="ARBA00022741"/>
    </source>
</evidence>
<dbReference type="Proteomes" id="UP000269265">
    <property type="component" value="Unassembled WGS sequence"/>
</dbReference>
<keyword evidence="3 9" id="KW-0597">Phosphoprotein</keyword>
<dbReference type="SUPFAM" id="SSF47384">
    <property type="entry name" value="Homodimeric domain of signal transducing histidine kinase"/>
    <property type="match status" value="1"/>
</dbReference>
<dbReference type="NCBIfam" id="TIGR00229">
    <property type="entry name" value="sensory_box"/>
    <property type="match status" value="1"/>
</dbReference>